<proteinExistence type="inferred from homology"/>
<dbReference type="GO" id="GO:0015288">
    <property type="term" value="F:porin activity"/>
    <property type="evidence" value="ECO:0007669"/>
    <property type="project" value="TreeGrafter"/>
</dbReference>
<evidence type="ECO:0000256" key="2">
    <source>
        <dbReference type="ARBA" id="ARBA00022448"/>
    </source>
</evidence>
<dbReference type="InterPro" id="IPR005318">
    <property type="entry name" value="OM_porin_bac"/>
</dbReference>
<dbReference type="PANTHER" id="PTHR34596:SF2">
    <property type="entry name" value="CHITOPORIN"/>
    <property type="match status" value="1"/>
</dbReference>
<dbReference type="GeneID" id="92662538"/>
<dbReference type="InterPro" id="IPR023614">
    <property type="entry name" value="Porin_dom_sf"/>
</dbReference>
<keyword evidence="3 4" id="KW-0732">Signal</keyword>
<comment type="caution">
    <text evidence="5">The sequence shown here is derived from an EMBL/GenBank/DDBJ whole genome shotgun (WGS) entry which is preliminary data.</text>
</comment>
<keyword evidence="2" id="KW-0813">Transport</keyword>
<dbReference type="Gene3D" id="2.40.160.10">
    <property type="entry name" value="Porin"/>
    <property type="match status" value="1"/>
</dbReference>
<accession>A0A0P7CZG5</accession>
<feature type="chain" id="PRO_5006137345" evidence="4">
    <location>
        <begin position="25"/>
        <end position="444"/>
    </location>
</feature>
<dbReference type="PANTHER" id="PTHR34596">
    <property type="entry name" value="CHITOPORIN"/>
    <property type="match status" value="1"/>
</dbReference>
<evidence type="ECO:0000256" key="1">
    <source>
        <dbReference type="ARBA" id="ARBA00009075"/>
    </source>
</evidence>
<protein>
    <submittedName>
        <fullName evidence="5">Porin</fullName>
    </submittedName>
</protein>
<name>A0A0P7CZG5_PSEPU</name>
<reference evidence="5 6" key="1">
    <citation type="submission" date="2015-10" db="EMBL/GenBank/DDBJ databases">
        <title>Pseudomonas putida clinical strains.</title>
        <authorList>
            <person name="Molina L."/>
            <person name="Udaondo Z."/>
        </authorList>
    </citation>
    <scope>NUCLEOTIDE SEQUENCE [LARGE SCALE GENOMIC DNA]</scope>
    <source>
        <strain evidence="5 6">HB13667</strain>
    </source>
</reference>
<dbReference type="Pfam" id="PF03573">
    <property type="entry name" value="OprD"/>
    <property type="match status" value="1"/>
</dbReference>
<dbReference type="EMBL" id="LKKS01000037">
    <property type="protein sequence ID" value="KPM67433.1"/>
    <property type="molecule type" value="Genomic_DNA"/>
</dbReference>
<organism evidence="5 6">
    <name type="scientific">Pseudomonas putida</name>
    <name type="common">Arthrobacter siderocapsulatus</name>
    <dbReference type="NCBI Taxonomy" id="303"/>
    <lineage>
        <taxon>Bacteria</taxon>
        <taxon>Pseudomonadati</taxon>
        <taxon>Pseudomonadota</taxon>
        <taxon>Gammaproteobacteria</taxon>
        <taxon>Pseudomonadales</taxon>
        <taxon>Pseudomonadaceae</taxon>
        <taxon>Pseudomonas</taxon>
    </lineage>
</organism>
<dbReference type="AlphaFoldDB" id="A0A0P7CZG5"/>
<evidence type="ECO:0000256" key="4">
    <source>
        <dbReference type="SAM" id="SignalP"/>
    </source>
</evidence>
<dbReference type="GO" id="GO:0016020">
    <property type="term" value="C:membrane"/>
    <property type="evidence" value="ECO:0007669"/>
    <property type="project" value="InterPro"/>
</dbReference>
<dbReference type="RefSeq" id="WP_054572342.1">
    <property type="nucleotide sequence ID" value="NZ_LKKS01000037.1"/>
</dbReference>
<evidence type="ECO:0000256" key="3">
    <source>
        <dbReference type="ARBA" id="ARBA00022729"/>
    </source>
</evidence>
<gene>
    <name evidence="5" type="ORF">HB13667_06805</name>
</gene>
<evidence type="ECO:0000313" key="6">
    <source>
        <dbReference type="Proteomes" id="UP000050437"/>
    </source>
</evidence>
<feature type="signal peptide" evidence="4">
    <location>
        <begin position="1"/>
        <end position="24"/>
    </location>
</feature>
<sequence length="444" mass="49038">MPSAFRFTPLFIALTATIPFAAQADEDKADGFIEGSSFNLHFRNAYFNRDNHNAGVRDTREWGQGAVARFESGYTPGVVGFGLDAHAMLGLKLDGGGGHAGTSILPTHQKNEDELGAAPHSFSTAGAAVKLKAFDTELKAGDLFLTNPVIAGGETRMLPQTFRGVSLTNTSIDGLLLEGGQVSFTKPYNQSGHRRIDTYYGSLGEHDKSKHLNWAGASWSGTPNITANLYAAELKDIWNQYYADFDYTYVVNDLVSLNPGVHFYHTQDTGQALLGKIDNNTYSVHFTVNAGFHSVTAAYQRVNGNTPFDYINLGDSVYLDNSRMYSDFNAPNERSWKLQYNYDFAGVGIPGLSTVLSYSRGEADLTKATQDTTHYDYYRADGKNAMHWERDVDVKYVFQEGDLKDLSVLVRYATHRGSQGYASIDSNSDNDELRVIVDYPLNVF</sequence>
<comment type="similarity">
    <text evidence="1">Belongs to the outer membrane porin (Opr) (TC 1.B.25) family.</text>
</comment>
<evidence type="ECO:0000313" key="5">
    <source>
        <dbReference type="EMBL" id="KPM67433.1"/>
    </source>
</evidence>
<dbReference type="Proteomes" id="UP000050437">
    <property type="component" value="Unassembled WGS sequence"/>
</dbReference>